<evidence type="ECO:0000256" key="4">
    <source>
        <dbReference type="ARBA" id="ARBA00022807"/>
    </source>
</evidence>
<dbReference type="SUPFAM" id="SSF54001">
    <property type="entry name" value="Cysteine proteinases"/>
    <property type="match status" value="1"/>
</dbReference>
<keyword evidence="7" id="KW-1185">Reference proteome</keyword>
<feature type="domain" description="Ubiquitin-like protease family profile" evidence="5">
    <location>
        <begin position="86"/>
        <end position="259"/>
    </location>
</feature>
<dbReference type="AlphaFoldDB" id="A0A087GL91"/>
<dbReference type="InterPro" id="IPR038765">
    <property type="entry name" value="Papain-like_cys_pep_sf"/>
</dbReference>
<dbReference type="PANTHER" id="PTHR12606">
    <property type="entry name" value="SENTRIN/SUMO-SPECIFIC PROTEASE"/>
    <property type="match status" value="1"/>
</dbReference>
<dbReference type="Gramene" id="KFK30643">
    <property type="protein sequence ID" value="KFK30643"/>
    <property type="gene ID" value="AALP_AA6G008600"/>
</dbReference>
<evidence type="ECO:0000259" key="5">
    <source>
        <dbReference type="PROSITE" id="PS50600"/>
    </source>
</evidence>
<dbReference type="Pfam" id="PF02902">
    <property type="entry name" value="Peptidase_C48"/>
    <property type="match status" value="1"/>
</dbReference>
<dbReference type="eggNOG" id="KOG0778">
    <property type="taxonomic scope" value="Eukaryota"/>
</dbReference>
<dbReference type="Proteomes" id="UP000029120">
    <property type="component" value="Chromosome 6"/>
</dbReference>
<evidence type="ECO:0000256" key="3">
    <source>
        <dbReference type="ARBA" id="ARBA00022801"/>
    </source>
</evidence>
<keyword evidence="2" id="KW-0645">Protease</keyword>
<dbReference type="PROSITE" id="PS50600">
    <property type="entry name" value="ULP_PROTEASE"/>
    <property type="match status" value="1"/>
</dbReference>
<dbReference type="OrthoDB" id="1939479at2759"/>
<evidence type="ECO:0000313" key="7">
    <source>
        <dbReference type="Proteomes" id="UP000029120"/>
    </source>
</evidence>
<dbReference type="Gene3D" id="3.40.395.10">
    <property type="entry name" value="Adenoviral Proteinase, Chain A"/>
    <property type="match status" value="1"/>
</dbReference>
<dbReference type="GO" id="GO:0016926">
    <property type="term" value="P:protein desumoylation"/>
    <property type="evidence" value="ECO:0007669"/>
    <property type="project" value="TreeGrafter"/>
</dbReference>
<dbReference type="EMBL" id="CM002874">
    <property type="protein sequence ID" value="KFK30643.1"/>
    <property type="molecule type" value="Genomic_DNA"/>
</dbReference>
<gene>
    <name evidence="6" type="ordered locus">AALP_Aa6g008600</name>
</gene>
<evidence type="ECO:0000256" key="2">
    <source>
        <dbReference type="ARBA" id="ARBA00022670"/>
    </source>
</evidence>
<evidence type="ECO:0000256" key="1">
    <source>
        <dbReference type="ARBA" id="ARBA00005234"/>
    </source>
</evidence>
<name>A0A087GL91_ARAAL</name>
<dbReference type="GO" id="GO:0006508">
    <property type="term" value="P:proteolysis"/>
    <property type="evidence" value="ECO:0007669"/>
    <property type="project" value="UniProtKB-KW"/>
</dbReference>
<evidence type="ECO:0000313" key="6">
    <source>
        <dbReference type="EMBL" id="KFK30643.1"/>
    </source>
</evidence>
<proteinExistence type="inferred from homology"/>
<dbReference type="GO" id="GO:0005634">
    <property type="term" value="C:nucleus"/>
    <property type="evidence" value="ECO:0007669"/>
    <property type="project" value="TreeGrafter"/>
</dbReference>
<comment type="similarity">
    <text evidence="1">Belongs to the peptidase C48 family.</text>
</comment>
<organism evidence="6 7">
    <name type="scientific">Arabis alpina</name>
    <name type="common">Alpine rock-cress</name>
    <dbReference type="NCBI Taxonomy" id="50452"/>
    <lineage>
        <taxon>Eukaryota</taxon>
        <taxon>Viridiplantae</taxon>
        <taxon>Streptophyta</taxon>
        <taxon>Embryophyta</taxon>
        <taxon>Tracheophyta</taxon>
        <taxon>Spermatophyta</taxon>
        <taxon>Magnoliopsida</taxon>
        <taxon>eudicotyledons</taxon>
        <taxon>Gunneridae</taxon>
        <taxon>Pentapetalae</taxon>
        <taxon>rosids</taxon>
        <taxon>malvids</taxon>
        <taxon>Brassicales</taxon>
        <taxon>Brassicaceae</taxon>
        <taxon>Arabideae</taxon>
        <taxon>Arabis</taxon>
    </lineage>
</organism>
<dbReference type="InterPro" id="IPR003653">
    <property type="entry name" value="Peptidase_C48_C"/>
</dbReference>
<dbReference type="OMA" id="PCRARND"/>
<dbReference type="PANTHER" id="PTHR12606:SF156">
    <property type="entry name" value="UBIQUITIN-LIKE-SPECIFIC PROTEASE ESD4-RELATED"/>
    <property type="match status" value="1"/>
</dbReference>
<keyword evidence="4" id="KW-0788">Thiol protease</keyword>
<accession>A0A087GL91</accession>
<reference evidence="7" key="1">
    <citation type="journal article" date="2015" name="Nat. Plants">
        <title>Genome expansion of Arabis alpina linked with retrotransposition and reduced symmetric DNA methylation.</title>
        <authorList>
            <person name="Willing E.M."/>
            <person name="Rawat V."/>
            <person name="Mandakova T."/>
            <person name="Maumus F."/>
            <person name="James G.V."/>
            <person name="Nordstroem K.J."/>
            <person name="Becker C."/>
            <person name="Warthmann N."/>
            <person name="Chica C."/>
            <person name="Szarzynska B."/>
            <person name="Zytnicki M."/>
            <person name="Albani M.C."/>
            <person name="Kiefer C."/>
            <person name="Bergonzi S."/>
            <person name="Castaings L."/>
            <person name="Mateos J.L."/>
            <person name="Berns M.C."/>
            <person name="Bujdoso N."/>
            <person name="Piofczyk T."/>
            <person name="de Lorenzo L."/>
            <person name="Barrero-Sicilia C."/>
            <person name="Mateos I."/>
            <person name="Piednoel M."/>
            <person name="Hagmann J."/>
            <person name="Chen-Min-Tao R."/>
            <person name="Iglesias-Fernandez R."/>
            <person name="Schuster S.C."/>
            <person name="Alonso-Blanco C."/>
            <person name="Roudier F."/>
            <person name="Carbonero P."/>
            <person name="Paz-Ares J."/>
            <person name="Davis S.J."/>
            <person name="Pecinka A."/>
            <person name="Quesneville H."/>
            <person name="Colot V."/>
            <person name="Lysak M.A."/>
            <person name="Weigel D."/>
            <person name="Coupland G."/>
            <person name="Schneeberger K."/>
        </authorList>
    </citation>
    <scope>NUCLEOTIDE SEQUENCE [LARGE SCALE GENOMIC DNA]</scope>
    <source>
        <strain evidence="7">cv. Pajares</strain>
    </source>
</reference>
<keyword evidence="3" id="KW-0378">Hydrolase</keyword>
<dbReference type="GO" id="GO:0016929">
    <property type="term" value="F:deSUMOylase activity"/>
    <property type="evidence" value="ECO:0007669"/>
    <property type="project" value="TreeGrafter"/>
</dbReference>
<protein>
    <recommendedName>
        <fullName evidence="5">Ubiquitin-like protease family profile domain-containing protein</fullName>
    </recommendedName>
</protein>
<sequence length="289" mass="33826">MAVLPTNRKRKAKSLNLEVSKKRRVSSPGNPVSSSAIECREFLGFKSLVSYEPFVRLNEEERAEVEDAFSKSKSTSVLVLHESSNIDINGTALGCLKPTMCLNDQVVNFYLELLKDRQTRDPQKYFNCHFFNTFFYTRLVGNSGSSYNYQALKRWTTKKKLGYHLIDCDIIFVPIHEREHWTLVVINMRERKLLYLDSLYEADTTKMNVLAKFLVDEVKDKSKKDIDVSSWDREFVQNRPRQQNGYDCGMFMLKYIDFYSRGLSLDFSQKDMTYFRLRTAKEILGRRAD</sequence>